<proteinExistence type="predicted"/>
<comment type="caution">
    <text evidence="3">The sequence shown here is derived from an EMBL/GenBank/DDBJ whole genome shotgun (WGS) entry which is preliminary data.</text>
</comment>
<reference evidence="3 4" key="1">
    <citation type="submission" date="2020-08" db="EMBL/GenBank/DDBJ databases">
        <title>Genomic Encyclopedia of Type Strains, Phase IV (KMG-IV): sequencing the most valuable type-strain genomes for metagenomic binning, comparative biology and taxonomic classification.</title>
        <authorList>
            <person name="Goeker M."/>
        </authorList>
    </citation>
    <scope>NUCLEOTIDE SEQUENCE [LARGE SCALE GENOMIC DNA]</scope>
    <source>
        <strain evidence="3 4">DSM 22548</strain>
    </source>
</reference>
<evidence type="ECO:0000313" key="4">
    <source>
        <dbReference type="Proteomes" id="UP000541425"/>
    </source>
</evidence>
<feature type="transmembrane region" description="Helical" evidence="1">
    <location>
        <begin position="27"/>
        <end position="46"/>
    </location>
</feature>
<keyword evidence="1" id="KW-1133">Transmembrane helix</keyword>
<accession>A0A7W5XXN4</accession>
<dbReference type="InterPro" id="IPR000792">
    <property type="entry name" value="Tscrpt_reg_LuxR_C"/>
</dbReference>
<dbReference type="SMART" id="SM00421">
    <property type="entry name" value="HTH_LUXR"/>
    <property type="match status" value="1"/>
</dbReference>
<evidence type="ECO:0000313" key="3">
    <source>
        <dbReference type="EMBL" id="MBB3702563.1"/>
    </source>
</evidence>
<keyword evidence="1" id="KW-0812">Transmembrane</keyword>
<dbReference type="AlphaFoldDB" id="A0A7W5XXN4"/>
<keyword evidence="1" id="KW-0472">Membrane</keyword>
<evidence type="ECO:0000259" key="2">
    <source>
        <dbReference type="PROSITE" id="PS50043"/>
    </source>
</evidence>
<feature type="domain" description="HTH luxR-type" evidence="2">
    <location>
        <begin position="264"/>
        <end position="329"/>
    </location>
</feature>
<keyword evidence="3" id="KW-0238">DNA-binding</keyword>
<dbReference type="GO" id="GO:0006355">
    <property type="term" value="P:regulation of DNA-templated transcription"/>
    <property type="evidence" value="ECO:0007669"/>
    <property type="project" value="InterPro"/>
</dbReference>
<feature type="transmembrane region" description="Helical" evidence="1">
    <location>
        <begin position="58"/>
        <end position="76"/>
    </location>
</feature>
<name>A0A7W5XXN4_9BACT</name>
<sequence length="337" mass="38834">MIFQNLQERIKDFVKSRAENTVDRHQIIVYLLHSIIVIFVISLQLIGLGGSQEAVPKLMGVVHLTACLMALSLYFFRKISIPVAFSLVTLVSQVTVVGRIFYFVQARPENFLQLIFLNQVVSLLAIAFLVMSFVKYTPFLIAIISLATYGAVAAYLNEPALWNLFSFFFAVEFFLCILGELLRRNVGHIQMENTEMHHRETAFLHAVKLNEREVEAYLRMSSNDQPTPEDTDRLFSMLRPKSQRNLVNAIRQHLKHHLMDNTNLAQIFPTLTKSELDVCNLILQGKKMNEIGQLLDKTEKNVGVVRTHIRKKLNVPTDQDLRKYLMELLVKRRYQGK</sequence>
<dbReference type="Gene3D" id="1.10.10.10">
    <property type="entry name" value="Winged helix-like DNA-binding domain superfamily/Winged helix DNA-binding domain"/>
    <property type="match status" value="1"/>
</dbReference>
<feature type="transmembrane region" description="Helical" evidence="1">
    <location>
        <begin position="162"/>
        <end position="182"/>
    </location>
</feature>
<dbReference type="SUPFAM" id="SSF46894">
    <property type="entry name" value="C-terminal effector domain of the bipartite response regulators"/>
    <property type="match status" value="1"/>
</dbReference>
<dbReference type="Proteomes" id="UP000541425">
    <property type="component" value="Unassembled WGS sequence"/>
</dbReference>
<dbReference type="PROSITE" id="PS50043">
    <property type="entry name" value="HTH_LUXR_2"/>
    <property type="match status" value="1"/>
</dbReference>
<gene>
    <name evidence="3" type="ORF">FHS60_001026</name>
</gene>
<feature type="transmembrane region" description="Helical" evidence="1">
    <location>
        <begin position="111"/>
        <end position="131"/>
    </location>
</feature>
<feature type="transmembrane region" description="Helical" evidence="1">
    <location>
        <begin position="83"/>
        <end position="105"/>
    </location>
</feature>
<dbReference type="Pfam" id="PF00196">
    <property type="entry name" value="GerE"/>
    <property type="match status" value="1"/>
</dbReference>
<dbReference type="EMBL" id="JACICA010000004">
    <property type="protein sequence ID" value="MBB3702563.1"/>
    <property type="molecule type" value="Genomic_DNA"/>
</dbReference>
<protein>
    <submittedName>
        <fullName evidence="3">DNA-binding CsgD family transcriptional regulator</fullName>
    </submittedName>
</protein>
<feature type="transmembrane region" description="Helical" evidence="1">
    <location>
        <begin position="138"/>
        <end position="156"/>
    </location>
</feature>
<dbReference type="RefSeq" id="WP_183695759.1">
    <property type="nucleotide sequence ID" value="NZ_JACICA010000004.1"/>
</dbReference>
<organism evidence="3 4">
    <name type="scientific">Alloprevotella rava</name>
    <dbReference type="NCBI Taxonomy" id="671218"/>
    <lineage>
        <taxon>Bacteria</taxon>
        <taxon>Pseudomonadati</taxon>
        <taxon>Bacteroidota</taxon>
        <taxon>Bacteroidia</taxon>
        <taxon>Bacteroidales</taxon>
        <taxon>Prevotellaceae</taxon>
        <taxon>Alloprevotella</taxon>
    </lineage>
</organism>
<dbReference type="GO" id="GO:0003677">
    <property type="term" value="F:DNA binding"/>
    <property type="evidence" value="ECO:0007669"/>
    <property type="project" value="UniProtKB-KW"/>
</dbReference>
<evidence type="ECO:0000256" key="1">
    <source>
        <dbReference type="SAM" id="Phobius"/>
    </source>
</evidence>
<dbReference type="InterPro" id="IPR016032">
    <property type="entry name" value="Sig_transdc_resp-reg_C-effctor"/>
</dbReference>
<dbReference type="InterPro" id="IPR036388">
    <property type="entry name" value="WH-like_DNA-bd_sf"/>
</dbReference>